<keyword evidence="2 5" id="KW-0812">Transmembrane</keyword>
<dbReference type="GO" id="GO:0043190">
    <property type="term" value="C:ATP-binding cassette (ABC) transporter complex"/>
    <property type="evidence" value="ECO:0007669"/>
    <property type="project" value="InterPro"/>
</dbReference>
<keyword evidence="3 5" id="KW-1133">Transmembrane helix</keyword>
<evidence type="ECO:0000256" key="4">
    <source>
        <dbReference type="ARBA" id="ARBA00023136"/>
    </source>
</evidence>
<comment type="subcellular location">
    <subcellularLocation>
        <location evidence="1">Membrane</location>
        <topology evidence="1">Multi-pass membrane protein</topology>
    </subcellularLocation>
</comment>
<reference evidence="7" key="2">
    <citation type="journal article" date="2014" name="ISME J.">
        <title>Microbial stratification in low pH oxic and suboxic macroscopic growths along an acid mine drainage.</title>
        <authorList>
            <person name="Mendez-Garcia C."/>
            <person name="Mesa V."/>
            <person name="Sprenger R.R."/>
            <person name="Richter M."/>
            <person name="Diez M.S."/>
            <person name="Solano J."/>
            <person name="Bargiela R."/>
            <person name="Golyshina O.V."/>
            <person name="Manteca A."/>
            <person name="Ramos J.L."/>
            <person name="Gallego J.R."/>
            <person name="Llorente I."/>
            <person name="Martins Dos Santos V.A."/>
            <person name="Jensen O.N."/>
            <person name="Pelaez A.I."/>
            <person name="Sanchez J."/>
            <person name="Ferrer M."/>
        </authorList>
    </citation>
    <scope>NUCLEOTIDE SEQUENCE</scope>
</reference>
<feature type="transmembrane region" description="Helical" evidence="5">
    <location>
        <begin position="33"/>
        <end position="55"/>
    </location>
</feature>
<evidence type="ECO:0000256" key="3">
    <source>
        <dbReference type="ARBA" id="ARBA00022989"/>
    </source>
</evidence>
<organism evidence="7">
    <name type="scientific">mine drainage metagenome</name>
    <dbReference type="NCBI Taxonomy" id="410659"/>
    <lineage>
        <taxon>unclassified sequences</taxon>
        <taxon>metagenomes</taxon>
        <taxon>ecological metagenomes</taxon>
    </lineage>
</organism>
<evidence type="ECO:0000259" key="6">
    <source>
        <dbReference type="Pfam" id="PF01061"/>
    </source>
</evidence>
<feature type="transmembrane region" description="Helical" evidence="5">
    <location>
        <begin position="119"/>
        <end position="144"/>
    </location>
</feature>
<dbReference type="GO" id="GO:0140359">
    <property type="term" value="F:ABC-type transporter activity"/>
    <property type="evidence" value="ECO:0007669"/>
    <property type="project" value="InterPro"/>
</dbReference>
<comment type="caution">
    <text evidence="7">The sequence shown here is derived from an EMBL/GenBank/DDBJ whole genome shotgun (WGS) entry which is preliminary data.</text>
</comment>
<dbReference type="AlphaFoldDB" id="T0ZZW5"/>
<evidence type="ECO:0000313" key="7">
    <source>
        <dbReference type="EMBL" id="EQD50198.1"/>
    </source>
</evidence>
<dbReference type="InterPro" id="IPR013525">
    <property type="entry name" value="ABC2_TM"/>
</dbReference>
<dbReference type="InterPro" id="IPR000412">
    <property type="entry name" value="ABC_2_transport"/>
</dbReference>
<feature type="domain" description="ABC-2 type transporter transmembrane" evidence="6">
    <location>
        <begin position="118"/>
        <end position="195"/>
    </location>
</feature>
<dbReference type="PRINTS" id="PR00164">
    <property type="entry name" value="ABC2TRNSPORT"/>
</dbReference>
<dbReference type="Pfam" id="PF01061">
    <property type="entry name" value="ABC2_membrane"/>
    <property type="match status" value="1"/>
</dbReference>
<feature type="non-terminal residue" evidence="7">
    <location>
        <position position="223"/>
    </location>
</feature>
<sequence length="223" mass="23199">MVGWLVPVFVFFLVAVFLGAAGSSISALDGSSYIAFFVVGLAFQGFVSNLVGMLAQRIRSEQMMGTLELVFLSPTNPGRGPDLLVPVRGGPQPLLGGRDHGGRGRGVLGVQLSLNLPTVIVATILLAVSSTGLSLVAAAFILWTKQGNPVALFFSTFTQFFAGVLFPVAVLPASIQWLAYSIPLTFGLDALRSGLLAGGSLVSVAPSLAYMALYALITIPVGL</sequence>
<dbReference type="PANTHER" id="PTHR43229">
    <property type="entry name" value="NODULATION PROTEIN J"/>
    <property type="match status" value="1"/>
</dbReference>
<protein>
    <submittedName>
        <fullName evidence="7">ABC-2 type transporter</fullName>
    </submittedName>
</protein>
<evidence type="ECO:0000256" key="2">
    <source>
        <dbReference type="ARBA" id="ARBA00022692"/>
    </source>
</evidence>
<dbReference type="InterPro" id="IPR051784">
    <property type="entry name" value="Nod_factor_ABC_transporter"/>
</dbReference>
<accession>T0ZZW5</accession>
<dbReference type="PANTHER" id="PTHR43229:SF6">
    <property type="entry name" value="ABC-TYPE MULTIDRUG TRANSPORT SYSTEM, PERMEASE COMPONENT"/>
    <property type="match status" value="1"/>
</dbReference>
<gene>
    <name evidence="7" type="ORF">B1A_13531</name>
</gene>
<reference evidence="7" key="1">
    <citation type="submission" date="2013-08" db="EMBL/GenBank/DDBJ databases">
        <authorList>
            <person name="Mendez C."/>
            <person name="Richter M."/>
            <person name="Ferrer M."/>
            <person name="Sanchez J."/>
        </authorList>
    </citation>
    <scope>NUCLEOTIDE SEQUENCE</scope>
</reference>
<name>T0ZZW5_9ZZZZ</name>
<dbReference type="EMBL" id="AUZX01009901">
    <property type="protein sequence ID" value="EQD50198.1"/>
    <property type="molecule type" value="Genomic_DNA"/>
</dbReference>
<keyword evidence="4 5" id="KW-0472">Membrane</keyword>
<evidence type="ECO:0000256" key="1">
    <source>
        <dbReference type="ARBA" id="ARBA00004141"/>
    </source>
</evidence>
<feature type="transmembrane region" description="Helical" evidence="5">
    <location>
        <begin position="194"/>
        <end position="217"/>
    </location>
</feature>
<feature type="transmembrane region" description="Helical" evidence="5">
    <location>
        <begin position="150"/>
        <end position="173"/>
    </location>
</feature>
<proteinExistence type="predicted"/>
<evidence type="ECO:0000256" key="5">
    <source>
        <dbReference type="SAM" id="Phobius"/>
    </source>
</evidence>